<keyword evidence="2" id="KW-1185">Reference proteome</keyword>
<reference evidence="1 2" key="1">
    <citation type="submission" date="2018-01" db="EMBL/GenBank/DDBJ databases">
        <title>Glutamicibacter soli strain NHPC-3 Whole genome sequence and assembly.</title>
        <authorList>
            <person name="Choudhury P."/>
            <person name="Gupta D."/>
            <person name="Sengupta K."/>
            <person name="Jawed A."/>
            <person name="Sultana N."/>
            <person name="Saha P."/>
        </authorList>
    </citation>
    <scope>NUCLEOTIDE SEQUENCE [LARGE SCALE GENOMIC DNA]</scope>
    <source>
        <strain evidence="1 2">NHPC-3</strain>
    </source>
</reference>
<dbReference type="EMBL" id="POAF01000008">
    <property type="protein sequence ID" value="RBL99396.1"/>
    <property type="molecule type" value="Genomic_DNA"/>
</dbReference>
<evidence type="ECO:0000313" key="1">
    <source>
        <dbReference type="EMBL" id="RBL99396.1"/>
    </source>
</evidence>
<protein>
    <submittedName>
        <fullName evidence="1">Uncharacterized protein</fullName>
    </submittedName>
</protein>
<proteinExistence type="predicted"/>
<dbReference type="AlphaFoldDB" id="A0A365YAH2"/>
<comment type="caution">
    <text evidence="1">The sequence shown here is derived from an EMBL/GenBank/DDBJ whole genome shotgun (WGS) entry which is preliminary data.</text>
</comment>
<sequence length="294" mass="33066">MENNMINFAGNTNNNQNESDELHMNYNIEDRLDQTHTITPRLRGITRAIRKHNLKAPKILTEDLITNQQQAAARVRDLAPAANIPNLEAAARAVIAGEDPSEHMENYAAWYGIHALTEQVVTTARAQFIDVLNEHADDLTEQVRRTIFEPALRRLKTLIEKHPGKNWDLEAAVQNKDYAHAQLIDKNQDIAEQLDQAYMLRAMFYNSNAFTNPAAVVTTAGYKGSTNTASLQWWAMTIGNGHTAHLPTATEWEDLHNSKEHAEVRKADAEALAADQPEAQVVQTLMHDGRMMSR</sequence>
<dbReference type="Proteomes" id="UP000252167">
    <property type="component" value="Unassembled WGS sequence"/>
</dbReference>
<evidence type="ECO:0000313" key="2">
    <source>
        <dbReference type="Proteomes" id="UP000252167"/>
    </source>
</evidence>
<name>A0A365YAH2_9MICC</name>
<organism evidence="1 2">
    <name type="scientific">Glutamicibacter soli</name>
    <dbReference type="NCBI Taxonomy" id="453836"/>
    <lineage>
        <taxon>Bacteria</taxon>
        <taxon>Bacillati</taxon>
        <taxon>Actinomycetota</taxon>
        <taxon>Actinomycetes</taxon>
        <taxon>Micrococcales</taxon>
        <taxon>Micrococcaceae</taxon>
        <taxon>Glutamicibacter</taxon>
    </lineage>
</organism>
<accession>A0A365YAH2</accession>
<gene>
    <name evidence="1" type="ORF">C1H84_15555</name>
</gene>